<evidence type="ECO:0000256" key="1">
    <source>
        <dbReference type="ARBA" id="ARBA00008142"/>
    </source>
</evidence>
<dbReference type="GO" id="GO:0003341">
    <property type="term" value="P:cilium movement"/>
    <property type="evidence" value="ECO:0007669"/>
    <property type="project" value="TreeGrafter"/>
</dbReference>
<dbReference type="GO" id="GO:0006228">
    <property type="term" value="P:UTP biosynthetic process"/>
    <property type="evidence" value="ECO:0007669"/>
    <property type="project" value="InterPro"/>
</dbReference>
<name>A0AAW1D9M2_9HEMI</name>
<dbReference type="SMART" id="SM00562">
    <property type="entry name" value="NDK"/>
    <property type="match status" value="1"/>
</dbReference>
<comment type="caution">
    <text evidence="2">Lacks conserved residue(s) required for the propagation of feature annotation.</text>
</comment>
<dbReference type="AlphaFoldDB" id="A0AAW1D9M2"/>
<protein>
    <recommendedName>
        <fullName evidence="4">Nucleoside diphosphate kinase-like domain-containing protein</fullName>
    </recommendedName>
</protein>
<dbReference type="Proteomes" id="UP001461498">
    <property type="component" value="Unassembled WGS sequence"/>
</dbReference>
<dbReference type="EMBL" id="JAPXFL010000004">
    <property type="protein sequence ID" value="KAK9507696.1"/>
    <property type="molecule type" value="Genomic_DNA"/>
</dbReference>
<comment type="caution">
    <text evidence="5">The sequence shown here is derived from an EMBL/GenBank/DDBJ whole genome shotgun (WGS) entry which is preliminary data.</text>
</comment>
<dbReference type="GO" id="GO:0004550">
    <property type="term" value="F:nucleoside diphosphate kinase activity"/>
    <property type="evidence" value="ECO:0007669"/>
    <property type="project" value="InterPro"/>
</dbReference>
<dbReference type="GO" id="GO:0005929">
    <property type="term" value="C:cilium"/>
    <property type="evidence" value="ECO:0007669"/>
    <property type="project" value="TreeGrafter"/>
</dbReference>
<comment type="similarity">
    <text evidence="1 2 3">Belongs to the NDK family.</text>
</comment>
<keyword evidence="6" id="KW-1185">Reference proteome</keyword>
<organism evidence="5 6">
    <name type="scientific">Rhynocoris fuscipes</name>
    <dbReference type="NCBI Taxonomy" id="488301"/>
    <lineage>
        <taxon>Eukaryota</taxon>
        <taxon>Metazoa</taxon>
        <taxon>Ecdysozoa</taxon>
        <taxon>Arthropoda</taxon>
        <taxon>Hexapoda</taxon>
        <taxon>Insecta</taxon>
        <taxon>Pterygota</taxon>
        <taxon>Neoptera</taxon>
        <taxon>Paraneoptera</taxon>
        <taxon>Hemiptera</taxon>
        <taxon>Heteroptera</taxon>
        <taxon>Panheteroptera</taxon>
        <taxon>Cimicomorpha</taxon>
        <taxon>Reduviidae</taxon>
        <taxon>Harpactorinae</taxon>
        <taxon>Harpactorini</taxon>
        <taxon>Rhynocoris</taxon>
    </lineage>
</organism>
<dbReference type="PRINTS" id="PR01243">
    <property type="entry name" value="NUCDPKINASE"/>
</dbReference>
<gene>
    <name evidence="5" type="ORF">O3M35_007495</name>
</gene>
<evidence type="ECO:0000313" key="5">
    <source>
        <dbReference type="EMBL" id="KAK9507696.1"/>
    </source>
</evidence>
<dbReference type="PANTHER" id="PTHR46161:SF1">
    <property type="entry name" value="NUCLEOSIDE DIPHOSPHATE KINASE HOMOLOG 5"/>
    <property type="match status" value="1"/>
</dbReference>
<proteinExistence type="inferred from homology"/>
<dbReference type="GO" id="GO:0006241">
    <property type="term" value="P:CTP biosynthetic process"/>
    <property type="evidence" value="ECO:0007669"/>
    <property type="project" value="InterPro"/>
</dbReference>
<dbReference type="Pfam" id="PF00334">
    <property type="entry name" value="NDK"/>
    <property type="match status" value="1"/>
</dbReference>
<feature type="domain" description="Nucleoside diphosphate kinase-like" evidence="4">
    <location>
        <begin position="56"/>
        <end position="195"/>
    </location>
</feature>
<dbReference type="GO" id="GO:1902176">
    <property type="term" value="P:negative regulation of oxidative stress-induced intrinsic apoptotic signaling pathway"/>
    <property type="evidence" value="ECO:0007669"/>
    <property type="project" value="TreeGrafter"/>
</dbReference>
<reference evidence="5 6" key="1">
    <citation type="submission" date="2022-12" db="EMBL/GenBank/DDBJ databases">
        <title>Chromosome-level genome assembly of true bugs.</title>
        <authorList>
            <person name="Ma L."/>
            <person name="Li H."/>
        </authorList>
    </citation>
    <scope>NUCLEOTIDE SEQUENCE [LARGE SCALE GENOMIC DNA]</scope>
    <source>
        <strain evidence="5">Lab_2022b</strain>
    </source>
</reference>
<dbReference type="PANTHER" id="PTHR46161">
    <property type="entry name" value="NUCLEOSIDE DIPHOSPHATE KINASE"/>
    <property type="match status" value="1"/>
</dbReference>
<dbReference type="Gene3D" id="3.30.70.141">
    <property type="entry name" value="Nucleoside diphosphate kinase-like domain"/>
    <property type="match status" value="1"/>
</dbReference>
<dbReference type="GO" id="GO:0006183">
    <property type="term" value="P:GTP biosynthetic process"/>
    <property type="evidence" value="ECO:0007669"/>
    <property type="project" value="InterPro"/>
</dbReference>
<evidence type="ECO:0000256" key="3">
    <source>
        <dbReference type="RuleBase" id="RU004011"/>
    </source>
</evidence>
<evidence type="ECO:0000313" key="6">
    <source>
        <dbReference type="Proteomes" id="UP001461498"/>
    </source>
</evidence>
<dbReference type="InterPro" id="IPR034907">
    <property type="entry name" value="NDK-like_dom"/>
</dbReference>
<accession>A0AAW1D9M2</accession>
<dbReference type="SUPFAM" id="SSF54919">
    <property type="entry name" value="Nucleoside diphosphate kinase, NDK"/>
    <property type="match status" value="1"/>
</dbReference>
<dbReference type="InterPro" id="IPR036850">
    <property type="entry name" value="NDK-like_dom_sf"/>
</dbReference>
<evidence type="ECO:0000256" key="2">
    <source>
        <dbReference type="PROSITE-ProRule" id="PRU00706"/>
    </source>
</evidence>
<evidence type="ECO:0000259" key="4">
    <source>
        <dbReference type="SMART" id="SM00562"/>
    </source>
</evidence>
<dbReference type="PROSITE" id="PS51374">
    <property type="entry name" value="NDPK_LIKE"/>
    <property type="match status" value="1"/>
</dbReference>
<dbReference type="InterPro" id="IPR001564">
    <property type="entry name" value="Nucleoside_diP_kinase"/>
</dbReference>
<sequence>MASPKYSNISVREILSSISEDSFDYEHISEFDYEPVQFDFRTPTQLEPFIPRPCPEEHTLVIIKPTAVKYRSEIKRRIYDEGFYLLKERIVKVSPEVVSEFFTEHYGKPWFPKAVLKLSKGPWVIMILAKESAINDFKELMGPPRVSVARKLFPYSLRAMYGLKGDFATNGIHGSEDREHALREIHFFFPQAIPEPLSSVIKSLNYHKERFHFILIKSLGELYRYKTPNLLLWLTNWLKKYDPERPKMEITYPDDHQRQMKEAEAPEDFLMKCNIKVLQSLDKIKKCNIVTF</sequence>